<dbReference type="Pfam" id="PF05547">
    <property type="entry name" value="Peptidase_M6"/>
    <property type="match status" value="1"/>
</dbReference>
<feature type="domain" description="Immune inhibitor A-like metallopeptidase VEG" evidence="4">
    <location>
        <begin position="610"/>
        <end position="777"/>
    </location>
</feature>
<proteinExistence type="predicted"/>
<dbReference type="Proteomes" id="UP000320085">
    <property type="component" value="Unassembled WGS sequence"/>
</dbReference>
<feature type="region of interest" description="Disordered" evidence="1">
    <location>
        <begin position="211"/>
        <end position="231"/>
    </location>
</feature>
<organism evidence="5 6">
    <name type="scientific">Humibacillus xanthopallidus</name>
    <dbReference type="NCBI Taxonomy" id="412689"/>
    <lineage>
        <taxon>Bacteria</taxon>
        <taxon>Bacillati</taxon>
        <taxon>Actinomycetota</taxon>
        <taxon>Actinomycetes</taxon>
        <taxon>Micrococcales</taxon>
        <taxon>Intrasporangiaceae</taxon>
        <taxon>Humibacillus</taxon>
    </lineage>
</organism>
<protein>
    <submittedName>
        <fullName evidence="5">Immune inhibitor A</fullName>
    </submittedName>
</protein>
<dbReference type="EMBL" id="VFQF01000001">
    <property type="protein sequence ID" value="TQN47498.1"/>
    <property type="molecule type" value="Genomic_DNA"/>
</dbReference>
<feature type="signal peptide" evidence="2">
    <location>
        <begin position="1"/>
        <end position="30"/>
    </location>
</feature>
<keyword evidence="2" id="KW-0732">Signal</keyword>
<dbReference type="Pfam" id="PF20774">
    <property type="entry name" value="InhA-like_VEG"/>
    <property type="match status" value="1"/>
</dbReference>
<dbReference type="GO" id="GO:0006508">
    <property type="term" value="P:proteolysis"/>
    <property type="evidence" value="ECO:0007669"/>
    <property type="project" value="InterPro"/>
</dbReference>
<sequence>MNKRHCSAVSGLAVGALVVTGLTAPMQAQATPAAPAPVSGDPAAAQASRPDNLPNPLADAQAAKTKDAVTKLIKGEATTKTINGNRVIEVKTTAKNGKAGKSKYVNYPVNREEDIFTILTDFGTQTMPTQGGTPGPVHNQIAQPDRVWDGSKTDDNSTYWVKDFNRDHYLDMMFGPGESFRDFYQKQSNGRFLAKGDVSNWVTVPYNEARYGHNPATDDEGNPTDGTSESDGYWSYIQDTATAWYTSQKAAGKSDADIKAYLAQFDKVDRYDYDGDGNFNEPDGYIDHFQAIHAGEGEEAGGGNEGEDAIWSHRWYAYSTDAGKTGPSNNKLGGVQLGDSGMWIGDYTTEPENGGLGVFAHEFGHDLGLPDLYDTAGGDNSTAFWTLMSGGSWLNHGTDSIGSTPGYMGAWEKLQLGWLDYKVVPHGTDMTVKLSQADKATKSGSVQALVVPLPERTVTAKRNTPHAGTGEWWSGFGDNLNSTLGRTVDLTGAKTSASVDAWVQGNLEKGYDFLYGEVSTDNGASWTQVGTPVSGKFDWAQTSWDLSAFAGKSVQFRFRVATDGGVSSEAFIDDVSVKTDGVAGAVDGVESGAGSWAAKGFSIINGTTTKQVQDVYYAENRVYSGYDATLKTGPYNFGFSDRPDWVERFPYQNGLLVWFSNGEYTNNNTKAHPGGGLVLPVDARPAPIMLNNADGTQTMLGNRRQPFDATFGQEATDAVTFHRKGVATKVASSPAIPTFDDSVQDRYWSAANPWASTKVAGSGTRMAVTKTADGGNELQVKVTFK</sequence>
<evidence type="ECO:0000256" key="1">
    <source>
        <dbReference type="SAM" id="MobiDB-lite"/>
    </source>
</evidence>
<reference evidence="5 6" key="1">
    <citation type="submission" date="2019-06" db="EMBL/GenBank/DDBJ databases">
        <title>Sequencing the genomes of 1000 actinobacteria strains.</title>
        <authorList>
            <person name="Klenk H.-P."/>
        </authorList>
    </citation>
    <scope>NUCLEOTIDE SEQUENCE [LARGE SCALE GENOMIC DNA]</scope>
    <source>
        <strain evidence="5 6">DSM 21776</strain>
    </source>
</reference>
<dbReference type="Pfam" id="PF20773">
    <property type="entry name" value="InhA-like_MAM"/>
    <property type="match status" value="1"/>
</dbReference>
<dbReference type="GO" id="GO:0008233">
    <property type="term" value="F:peptidase activity"/>
    <property type="evidence" value="ECO:0007669"/>
    <property type="project" value="InterPro"/>
</dbReference>
<dbReference type="AlphaFoldDB" id="A0A543PTU8"/>
<name>A0A543PTU8_9MICO</name>
<accession>A0A543PTU8</accession>
<comment type="caution">
    <text evidence="5">The sequence shown here is derived from an EMBL/GenBank/DDBJ whole genome shotgun (WGS) entry which is preliminary data.</text>
</comment>
<evidence type="ECO:0000259" key="3">
    <source>
        <dbReference type="Pfam" id="PF05547"/>
    </source>
</evidence>
<evidence type="ECO:0000313" key="5">
    <source>
        <dbReference type="EMBL" id="TQN47498.1"/>
    </source>
</evidence>
<dbReference type="InterPro" id="IPR012300">
    <property type="entry name" value="Pept_M6_InhA"/>
</dbReference>
<dbReference type="InterPro" id="IPR048665">
    <property type="entry name" value="InhA-like_VEG"/>
</dbReference>
<dbReference type="InterPro" id="IPR008757">
    <property type="entry name" value="Peptidase_M6-like_domain"/>
</dbReference>
<gene>
    <name evidence="5" type="ORF">FHX52_0600</name>
</gene>
<evidence type="ECO:0000313" key="6">
    <source>
        <dbReference type="Proteomes" id="UP000320085"/>
    </source>
</evidence>
<evidence type="ECO:0000256" key="2">
    <source>
        <dbReference type="SAM" id="SignalP"/>
    </source>
</evidence>
<dbReference type="PANTHER" id="PTHR41775:SF1">
    <property type="entry name" value="PEPTIDASE M6-LIKE DOMAIN-CONTAINING PROTEIN"/>
    <property type="match status" value="1"/>
</dbReference>
<feature type="domain" description="Peptidase M6-like" evidence="3">
    <location>
        <begin position="105"/>
        <end position="418"/>
    </location>
</feature>
<feature type="region of interest" description="Disordered" evidence="1">
    <location>
        <begin position="32"/>
        <end position="57"/>
    </location>
</feature>
<evidence type="ECO:0000259" key="4">
    <source>
        <dbReference type="Pfam" id="PF20774"/>
    </source>
</evidence>
<dbReference type="PIRSF" id="PIRSF007519">
    <property type="entry name" value="Protease_InhA"/>
    <property type="match status" value="1"/>
</dbReference>
<dbReference type="NCBIfam" id="TIGR03296">
    <property type="entry name" value="M6dom_TIGR03296"/>
    <property type="match status" value="1"/>
</dbReference>
<dbReference type="PANTHER" id="PTHR41775">
    <property type="entry name" value="SECRETED PROTEIN-RELATED"/>
    <property type="match status" value="1"/>
</dbReference>
<dbReference type="SUPFAM" id="SSF55486">
    <property type="entry name" value="Metalloproteases ('zincins'), catalytic domain"/>
    <property type="match status" value="1"/>
</dbReference>
<feature type="chain" id="PRO_5021909644" evidence="2">
    <location>
        <begin position="31"/>
        <end position="785"/>
    </location>
</feature>